<proteinExistence type="predicted"/>
<name>A0A2A9ND04_9AGAR</name>
<evidence type="ECO:0000313" key="1">
    <source>
        <dbReference type="EMBL" id="PFH46127.1"/>
    </source>
</evidence>
<evidence type="ECO:0000313" key="2">
    <source>
        <dbReference type="Proteomes" id="UP000242287"/>
    </source>
</evidence>
<dbReference type="AlphaFoldDB" id="A0A2A9ND04"/>
<dbReference type="EMBL" id="KZ302231">
    <property type="protein sequence ID" value="PFH46127.1"/>
    <property type="molecule type" value="Genomic_DNA"/>
</dbReference>
<gene>
    <name evidence="1" type="ORF">AMATHDRAFT_70592</name>
</gene>
<sequence length="67" mass="7472">MCHYPIGRSLARQLSLQAYTKSDNDDLSLSGQHSDEKPTLNPPILILGHQHITVLSQYITTIQKGVK</sequence>
<keyword evidence="2" id="KW-1185">Reference proteome</keyword>
<reference evidence="1 2" key="1">
    <citation type="submission" date="2014-02" db="EMBL/GenBank/DDBJ databases">
        <title>Transposable element dynamics among asymbiotic and ectomycorrhizal Amanita fungi.</title>
        <authorList>
            <consortium name="DOE Joint Genome Institute"/>
            <person name="Hess J."/>
            <person name="Skrede I."/>
            <person name="Wolfe B."/>
            <person name="LaButti K."/>
            <person name="Ohm R.A."/>
            <person name="Grigoriev I.V."/>
            <person name="Pringle A."/>
        </authorList>
    </citation>
    <scope>NUCLEOTIDE SEQUENCE [LARGE SCALE GENOMIC DNA]</scope>
    <source>
        <strain evidence="1 2">SKay4041</strain>
    </source>
</reference>
<dbReference type="Proteomes" id="UP000242287">
    <property type="component" value="Unassembled WGS sequence"/>
</dbReference>
<accession>A0A2A9ND04</accession>
<organism evidence="1 2">
    <name type="scientific">Amanita thiersii Skay4041</name>
    <dbReference type="NCBI Taxonomy" id="703135"/>
    <lineage>
        <taxon>Eukaryota</taxon>
        <taxon>Fungi</taxon>
        <taxon>Dikarya</taxon>
        <taxon>Basidiomycota</taxon>
        <taxon>Agaricomycotina</taxon>
        <taxon>Agaricomycetes</taxon>
        <taxon>Agaricomycetidae</taxon>
        <taxon>Agaricales</taxon>
        <taxon>Pluteineae</taxon>
        <taxon>Amanitaceae</taxon>
        <taxon>Amanita</taxon>
    </lineage>
</organism>
<protein>
    <submittedName>
        <fullName evidence="1">Uncharacterized protein</fullName>
    </submittedName>
</protein>